<proteinExistence type="inferred from homology"/>
<dbReference type="InterPro" id="IPR007222">
    <property type="entry name" value="Sig_recog_particle_rcpt_asu_N"/>
</dbReference>
<evidence type="ECO:0000256" key="6">
    <source>
        <dbReference type="ARBA" id="ARBA00023136"/>
    </source>
</evidence>
<dbReference type="GO" id="GO:0005525">
    <property type="term" value="F:GTP binding"/>
    <property type="evidence" value="ECO:0007669"/>
    <property type="project" value="UniProtKB-KW"/>
</dbReference>
<dbReference type="SMART" id="SM00963">
    <property type="entry name" value="SRP54_N"/>
    <property type="match status" value="1"/>
</dbReference>
<dbReference type="EMBL" id="KN822098">
    <property type="protein sequence ID" value="KIM57592.1"/>
    <property type="molecule type" value="Genomic_DNA"/>
</dbReference>
<dbReference type="SMART" id="SM00962">
    <property type="entry name" value="SRP54"/>
    <property type="match status" value="1"/>
</dbReference>
<keyword evidence="11" id="KW-1185">Reference proteome</keyword>
<feature type="compositionally biased region" description="Basic and acidic residues" evidence="8">
    <location>
        <begin position="257"/>
        <end position="271"/>
    </location>
</feature>
<keyword evidence="4" id="KW-0256">Endoplasmic reticulum</keyword>
<name>A0A0C2ZYT4_9AGAM</name>
<gene>
    <name evidence="10" type="ORF">SCLCIDRAFT_16918</name>
</gene>
<dbReference type="SUPFAM" id="SSF47364">
    <property type="entry name" value="Domain of the SRP/SRP receptor G-proteins"/>
    <property type="match status" value="1"/>
</dbReference>
<dbReference type="CDD" id="cd17876">
    <property type="entry name" value="SRalpha_C"/>
    <property type="match status" value="1"/>
</dbReference>
<evidence type="ECO:0000256" key="8">
    <source>
        <dbReference type="SAM" id="MobiDB-lite"/>
    </source>
</evidence>
<comment type="subcellular location">
    <subcellularLocation>
        <location evidence="1">Endoplasmic reticulum membrane</location>
        <topology evidence="1">Peripheral membrane protein</topology>
        <orientation evidence="1">Cytoplasmic side</orientation>
    </subcellularLocation>
</comment>
<dbReference type="PROSITE" id="PS00300">
    <property type="entry name" value="SRP54"/>
    <property type="match status" value="1"/>
</dbReference>
<accession>A0A0C2ZYT4</accession>
<dbReference type="Gene3D" id="3.40.50.300">
    <property type="entry name" value="P-loop containing nucleotide triphosphate hydrolases"/>
    <property type="match status" value="1"/>
</dbReference>
<dbReference type="SMART" id="SM00382">
    <property type="entry name" value="AAA"/>
    <property type="match status" value="1"/>
</dbReference>
<dbReference type="InParanoid" id="A0A0C2ZYT4"/>
<feature type="region of interest" description="Disordered" evidence="8">
    <location>
        <begin position="151"/>
        <end position="271"/>
    </location>
</feature>
<dbReference type="InterPro" id="IPR003593">
    <property type="entry name" value="AAA+_ATPase"/>
</dbReference>
<dbReference type="InterPro" id="IPR000897">
    <property type="entry name" value="SRP54_GTPase_dom"/>
</dbReference>
<dbReference type="SUPFAM" id="SSF64356">
    <property type="entry name" value="SNARE-like"/>
    <property type="match status" value="1"/>
</dbReference>
<keyword evidence="6" id="KW-0472">Membrane</keyword>
<dbReference type="STRING" id="1036808.A0A0C2ZYT4"/>
<dbReference type="Gene3D" id="1.20.120.140">
    <property type="entry name" value="Signal recognition particle SRP54, nucleotide-binding domain"/>
    <property type="match status" value="1"/>
</dbReference>
<evidence type="ECO:0000256" key="4">
    <source>
        <dbReference type="ARBA" id="ARBA00022824"/>
    </source>
</evidence>
<evidence type="ECO:0000313" key="10">
    <source>
        <dbReference type="EMBL" id="KIM57592.1"/>
    </source>
</evidence>
<evidence type="ECO:0000256" key="2">
    <source>
        <dbReference type="ARBA" id="ARBA00008531"/>
    </source>
</evidence>
<dbReference type="Pfam" id="PF02881">
    <property type="entry name" value="SRP54_N"/>
    <property type="match status" value="1"/>
</dbReference>
<feature type="compositionally biased region" description="Basic residues" evidence="8">
    <location>
        <begin position="196"/>
        <end position="207"/>
    </location>
</feature>
<dbReference type="OrthoDB" id="1727884at2759"/>
<dbReference type="InterPro" id="IPR013822">
    <property type="entry name" value="Signal_recog_particl_SRP54_hlx"/>
</dbReference>
<evidence type="ECO:0000256" key="5">
    <source>
        <dbReference type="ARBA" id="ARBA00023134"/>
    </source>
</evidence>
<dbReference type="GO" id="GO:0006886">
    <property type="term" value="P:intracellular protein transport"/>
    <property type="evidence" value="ECO:0007669"/>
    <property type="project" value="InterPro"/>
</dbReference>
<organism evidence="10 11">
    <name type="scientific">Scleroderma citrinum Foug A</name>
    <dbReference type="NCBI Taxonomy" id="1036808"/>
    <lineage>
        <taxon>Eukaryota</taxon>
        <taxon>Fungi</taxon>
        <taxon>Dikarya</taxon>
        <taxon>Basidiomycota</taxon>
        <taxon>Agaricomycotina</taxon>
        <taxon>Agaricomycetes</taxon>
        <taxon>Agaricomycetidae</taxon>
        <taxon>Boletales</taxon>
        <taxon>Sclerodermatineae</taxon>
        <taxon>Sclerodermataceae</taxon>
        <taxon>Scleroderma</taxon>
    </lineage>
</organism>
<keyword evidence="7" id="KW-0675">Receptor</keyword>
<dbReference type="PANTHER" id="PTHR43134:SF1">
    <property type="entry name" value="SIGNAL RECOGNITION PARTICLE RECEPTOR SUBUNIT ALPHA"/>
    <property type="match status" value="1"/>
</dbReference>
<dbReference type="GO" id="GO:0005047">
    <property type="term" value="F:signal recognition particle binding"/>
    <property type="evidence" value="ECO:0007669"/>
    <property type="project" value="InterPro"/>
</dbReference>
<reference evidence="11" key="2">
    <citation type="submission" date="2015-01" db="EMBL/GenBank/DDBJ databases">
        <title>Evolutionary Origins and Diversification of the Mycorrhizal Mutualists.</title>
        <authorList>
            <consortium name="DOE Joint Genome Institute"/>
            <consortium name="Mycorrhizal Genomics Consortium"/>
            <person name="Kohler A."/>
            <person name="Kuo A."/>
            <person name="Nagy L.G."/>
            <person name="Floudas D."/>
            <person name="Copeland A."/>
            <person name="Barry K.W."/>
            <person name="Cichocki N."/>
            <person name="Veneault-Fourrey C."/>
            <person name="LaButti K."/>
            <person name="Lindquist E.A."/>
            <person name="Lipzen A."/>
            <person name="Lundell T."/>
            <person name="Morin E."/>
            <person name="Murat C."/>
            <person name="Riley R."/>
            <person name="Ohm R."/>
            <person name="Sun H."/>
            <person name="Tunlid A."/>
            <person name="Henrissat B."/>
            <person name="Grigoriev I.V."/>
            <person name="Hibbett D.S."/>
            <person name="Martin F."/>
        </authorList>
    </citation>
    <scope>NUCLEOTIDE SEQUENCE [LARGE SCALE GENOMIC DNA]</scope>
    <source>
        <strain evidence="11">Foug A</strain>
    </source>
</reference>
<keyword evidence="3" id="KW-0547">Nucleotide-binding</keyword>
<dbReference type="PANTHER" id="PTHR43134">
    <property type="entry name" value="SIGNAL RECOGNITION PARTICLE RECEPTOR SUBUNIT ALPHA"/>
    <property type="match status" value="1"/>
</dbReference>
<sequence length="655" mass="71654">MLDHCSISHKGGVVLWSHSFTPEACHIASTAASPVNSLILERKYEKDGYAVKWTFVNDLELIFVVAWQRILQLTYVDDLLTAMKALFIKLFEPFLTTFVASLHAMSKGKLGTSRYGQSSWTFTEAFQGWDKLFADLLKTFEDKAAQERKSRLRPFIRADQAEHETLSDDGSTVPTESPEAPQDEQQIARNVQALKSRLRGRGGRRGGRGMSRGESGRDSGPNSDNESNRRKTKVKIQRKWGDEPTPSESDMASLDFSVDKPEPGADGRLPHDLMSLVDATSLGTRNRDGLYEVKDWDFNNAGEATDSVIARTLSTGTAPQSTSSLGALGSIFARLTGSKVLTDQDLKPVLEGMKQHLMKKNVAMEIADKICEGVGESLVGKKVGGFQTTSNAVRTALSASLTRILTPKTSTDLLLSIRTKLSSPLPSSQQRVPYAITFVGVNGVGKSTNLSKVCFWLIQNNLRVLIAACDTFRSGAVEQLRVHVRNLSMLGVDGAMDSKGRVELFEKGYGKDAAAIAKEAINYAKENGFDVVLIDTAGRMQDNEPLMRALAKLVTMNNPDKIVFVGEALVGNEAVDQLTKFDRALRDFSTASLGKSRGIDGMLVTKWDTVDDKVGAALSMTYVTGQPIIFVGCGQTYTDLRQLRVDSVVQAMLSD</sequence>
<evidence type="ECO:0000259" key="9">
    <source>
        <dbReference type="PROSITE" id="PS00300"/>
    </source>
</evidence>
<dbReference type="GO" id="GO:0003924">
    <property type="term" value="F:GTPase activity"/>
    <property type="evidence" value="ECO:0007669"/>
    <property type="project" value="InterPro"/>
</dbReference>
<dbReference type="InterPro" id="IPR027417">
    <property type="entry name" value="P-loop_NTPase"/>
</dbReference>
<protein>
    <recommendedName>
        <fullName evidence="9">SRP54-type proteins GTP-binding domain-containing protein</fullName>
    </recommendedName>
</protein>
<dbReference type="GO" id="GO:0006614">
    <property type="term" value="P:SRP-dependent cotranslational protein targeting to membrane"/>
    <property type="evidence" value="ECO:0007669"/>
    <property type="project" value="InterPro"/>
</dbReference>
<dbReference type="Proteomes" id="UP000053989">
    <property type="component" value="Unassembled WGS sequence"/>
</dbReference>
<dbReference type="Gene3D" id="3.30.450.60">
    <property type="match status" value="1"/>
</dbReference>
<dbReference type="HOGENOM" id="CLU_009301_8_1_1"/>
<feature type="domain" description="SRP54-type proteins GTP-binding" evidence="9">
    <location>
        <begin position="627"/>
        <end position="640"/>
    </location>
</feature>
<dbReference type="InterPro" id="IPR042101">
    <property type="entry name" value="SRP54_N_sf"/>
</dbReference>
<dbReference type="FunCoup" id="A0A0C2ZYT4">
    <property type="interactions" value="338"/>
</dbReference>
<dbReference type="Pfam" id="PF00448">
    <property type="entry name" value="SRP54"/>
    <property type="match status" value="1"/>
</dbReference>
<dbReference type="CDD" id="cd14826">
    <property type="entry name" value="SR_alpha_SRX"/>
    <property type="match status" value="1"/>
</dbReference>
<evidence type="ECO:0000256" key="7">
    <source>
        <dbReference type="ARBA" id="ARBA00023170"/>
    </source>
</evidence>
<dbReference type="FunFam" id="3.40.50.300:FF:000188">
    <property type="entry name" value="signal recognition particle receptor subunit alpha"/>
    <property type="match status" value="1"/>
</dbReference>
<reference evidence="10 11" key="1">
    <citation type="submission" date="2014-04" db="EMBL/GenBank/DDBJ databases">
        <authorList>
            <consortium name="DOE Joint Genome Institute"/>
            <person name="Kuo A."/>
            <person name="Kohler A."/>
            <person name="Nagy L.G."/>
            <person name="Floudas D."/>
            <person name="Copeland A."/>
            <person name="Barry K.W."/>
            <person name="Cichocki N."/>
            <person name="Veneault-Fourrey C."/>
            <person name="LaButti K."/>
            <person name="Lindquist E.A."/>
            <person name="Lipzen A."/>
            <person name="Lundell T."/>
            <person name="Morin E."/>
            <person name="Murat C."/>
            <person name="Sun H."/>
            <person name="Tunlid A."/>
            <person name="Henrissat B."/>
            <person name="Grigoriev I.V."/>
            <person name="Hibbett D.S."/>
            <person name="Martin F."/>
            <person name="Nordberg H.P."/>
            <person name="Cantor M.N."/>
            <person name="Hua S.X."/>
        </authorList>
    </citation>
    <scope>NUCLEOTIDE SEQUENCE [LARGE SCALE GENOMIC DNA]</scope>
    <source>
        <strain evidence="10 11">Foug A</strain>
    </source>
</reference>
<dbReference type="SUPFAM" id="SSF52540">
    <property type="entry name" value="P-loop containing nucleoside triphosphate hydrolases"/>
    <property type="match status" value="1"/>
</dbReference>
<comment type="similarity">
    <text evidence="2">Belongs to the GTP-binding SRP family.</text>
</comment>
<dbReference type="AlphaFoldDB" id="A0A0C2ZYT4"/>
<dbReference type="InterPro" id="IPR036225">
    <property type="entry name" value="SRP/SRP_N"/>
</dbReference>
<evidence type="ECO:0000256" key="1">
    <source>
        <dbReference type="ARBA" id="ARBA00004397"/>
    </source>
</evidence>
<evidence type="ECO:0000256" key="3">
    <source>
        <dbReference type="ARBA" id="ARBA00022741"/>
    </source>
</evidence>
<evidence type="ECO:0000313" key="11">
    <source>
        <dbReference type="Proteomes" id="UP000053989"/>
    </source>
</evidence>
<dbReference type="Pfam" id="PF04086">
    <property type="entry name" value="SRP-alpha_N"/>
    <property type="match status" value="2"/>
</dbReference>
<keyword evidence="5" id="KW-0342">GTP-binding</keyword>
<dbReference type="GO" id="GO:0005785">
    <property type="term" value="C:signal recognition particle receptor complex"/>
    <property type="evidence" value="ECO:0007669"/>
    <property type="project" value="InterPro"/>
</dbReference>
<dbReference type="InterPro" id="IPR011012">
    <property type="entry name" value="Longin-like_dom_sf"/>
</dbReference>